<keyword evidence="2" id="KW-1185">Reference proteome</keyword>
<protein>
    <submittedName>
        <fullName evidence="1">Uncharacterized protein</fullName>
    </submittedName>
</protein>
<dbReference type="KEGG" id="vg:36841127"/>
<reference evidence="1" key="1">
    <citation type="submission" date="2018-05" db="EMBL/GenBank/DDBJ databases">
        <title>Complete Genome Sequence of a Novel Sea Otter Poxvirus.</title>
        <authorList>
            <person name="Jacob J.M."/>
            <person name="Subramaniam K."/>
            <person name="Tu S.-L."/>
            <person name="Nielsen O."/>
            <person name="Tuomi P.A."/>
            <person name="Upton C."/>
            <person name="Waltzek T.B."/>
        </authorList>
    </citation>
    <scope>NUCLEOTIDE SEQUENCE [LARGE SCALE GENOMIC DNA]</scope>
    <source>
        <strain evidence="1">ELK</strain>
    </source>
</reference>
<gene>
    <name evidence="1" type="primary">SOPV-ELK-130</name>
</gene>
<accession>A0A2U9QHU8</accession>
<dbReference type="RefSeq" id="YP_009480668.1">
    <property type="nucleotide sequence ID" value="NC_037656.1"/>
</dbReference>
<dbReference type="EMBL" id="MH427217">
    <property type="protein sequence ID" value="AWU47175.1"/>
    <property type="molecule type" value="Genomic_DNA"/>
</dbReference>
<dbReference type="Proteomes" id="UP000249273">
    <property type="component" value="Segment"/>
</dbReference>
<proteinExistence type="predicted"/>
<evidence type="ECO:0000313" key="1">
    <source>
        <dbReference type="EMBL" id="AWU47175.1"/>
    </source>
</evidence>
<organism evidence="1">
    <name type="scientific">Sea otter poxvirus</name>
    <dbReference type="NCBI Taxonomy" id="1416741"/>
    <lineage>
        <taxon>Viruses</taxon>
        <taxon>Varidnaviria</taxon>
        <taxon>Bamfordvirae</taxon>
        <taxon>Nucleocytoviricota</taxon>
        <taxon>Pokkesviricetes</taxon>
        <taxon>Chitovirales</taxon>
        <taxon>Poxviridae</taxon>
        <taxon>Chordopoxvirinae</taxon>
        <taxon>Mustelpoxvirus</taxon>
        <taxon>Mustelpoxvirus seaotterpox</taxon>
        <taxon>Sea otterpox virus</taxon>
    </lineage>
</organism>
<evidence type="ECO:0000313" key="2">
    <source>
        <dbReference type="Proteomes" id="UP000249273"/>
    </source>
</evidence>
<name>A0A2U9QHU8_9POXV</name>
<dbReference type="GeneID" id="36841127"/>
<sequence>MTFIHENDIHNTDKISEQSQYDTMDVVEYGVIFPELYNKLDTDANDSIDDNNKPAAKANIHENIDNYNETEDENTNVKCSGIKKLNDNEYIVAIDICSNDGTTNQTSSINGLVLYFAVTINGKN</sequence>